<feature type="signal peptide" evidence="1">
    <location>
        <begin position="1"/>
        <end position="32"/>
    </location>
</feature>
<dbReference type="PROSITE" id="PS51257">
    <property type="entry name" value="PROKAR_LIPOPROTEIN"/>
    <property type="match status" value="1"/>
</dbReference>
<dbReference type="InterPro" id="IPR036680">
    <property type="entry name" value="SPOR-like_sf"/>
</dbReference>
<keyword evidence="1" id="KW-0732">Signal</keyword>
<dbReference type="InterPro" id="IPR007730">
    <property type="entry name" value="SPOR-like_dom"/>
</dbReference>
<evidence type="ECO:0000313" key="3">
    <source>
        <dbReference type="EMBL" id="MFK3866162.1"/>
    </source>
</evidence>
<dbReference type="Proteomes" id="UP001620262">
    <property type="component" value="Unassembled WGS sequence"/>
</dbReference>
<name>A0ABW8L295_9GAMM</name>
<gene>
    <name evidence="3" type="ORF">ACI2JU_20135</name>
</gene>
<comment type="caution">
    <text evidence="3">The sequence shown here is derived from an EMBL/GenBank/DDBJ whole genome shotgun (WGS) entry which is preliminary data.</text>
</comment>
<dbReference type="Gene3D" id="3.30.70.1070">
    <property type="entry name" value="Sporulation related repeat"/>
    <property type="match status" value="1"/>
</dbReference>
<proteinExistence type="predicted"/>
<evidence type="ECO:0000256" key="1">
    <source>
        <dbReference type="SAM" id="SignalP"/>
    </source>
</evidence>
<dbReference type="Pfam" id="PF05036">
    <property type="entry name" value="SPOR"/>
    <property type="match status" value="1"/>
</dbReference>
<protein>
    <submittedName>
        <fullName evidence="3">SPOR domain-containing protein</fullName>
    </submittedName>
</protein>
<organism evidence="3 4">
    <name type="scientific">Pseudoalteromonas rhizosphaerae</name>
    <dbReference type="NCBI Taxonomy" id="2518973"/>
    <lineage>
        <taxon>Bacteria</taxon>
        <taxon>Pseudomonadati</taxon>
        <taxon>Pseudomonadota</taxon>
        <taxon>Gammaproteobacteria</taxon>
        <taxon>Alteromonadales</taxon>
        <taxon>Pseudoalteromonadaceae</taxon>
        <taxon>Pseudoalteromonas</taxon>
    </lineage>
</organism>
<evidence type="ECO:0000313" key="4">
    <source>
        <dbReference type="Proteomes" id="UP001620262"/>
    </source>
</evidence>
<keyword evidence="4" id="KW-1185">Reference proteome</keyword>
<evidence type="ECO:0000259" key="2">
    <source>
        <dbReference type="Pfam" id="PF05036"/>
    </source>
</evidence>
<feature type="domain" description="SPOR" evidence="2">
    <location>
        <begin position="134"/>
        <end position="211"/>
    </location>
</feature>
<dbReference type="RefSeq" id="WP_404676325.1">
    <property type="nucleotide sequence ID" value="NZ_JBJDOT010000038.1"/>
</dbReference>
<sequence>MNIKQSFSVIQSAVLIMSLIILSGCTSTTDSAQKSTSSTAETNQETYVQITQQELQKLQTSSAQWQAIKPDLERLLQIESDLNLLIAQLTAIANDDENTGNNSHSSAALASQQVPSDRPAQSIAAQSNITNNALFALQIIAVTQQSQLAPSWQTIQQKVPSLLSDKFTTNVETAQVKGMTYYRLKIGAYQYQKNAQADCDKLKLQQLNCMVTHYTDNPIKL</sequence>
<accession>A0ABW8L295</accession>
<reference evidence="3 4" key="1">
    <citation type="submission" date="2024-11" db="EMBL/GenBank/DDBJ databases">
        <title>The Natural Products Discovery Center: Release of the First 8490 Sequenced Strains for Exploring Actinobacteria Biosynthetic Diversity.</title>
        <authorList>
            <person name="Kalkreuter E."/>
            <person name="Kautsar S.A."/>
            <person name="Yang D."/>
            <person name="Bader C.D."/>
            <person name="Teijaro C.N."/>
            <person name="Fluegel L."/>
            <person name="Davis C.M."/>
            <person name="Simpson J.R."/>
            <person name="Lauterbach L."/>
            <person name="Steele A.D."/>
            <person name="Gui C."/>
            <person name="Meng S."/>
            <person name="Li G."/>
            <person name="Viehrig K."/>
            <person name="Ye F."/>
            <person name="Su P."/>
            <person name="Kiefer A.F."/>
            <person name="Nichols A."/>
            <person name="Cepeda A.J."/>
            <person name="Yan W."/>
            <person name="Fan B."/>
            <person name="Jiang Y."/>
            <person name="Adhikari A."/>
            <person name="Zheng C.-J."/>
            <person name="Schuster L."/>
            <person name="Cowan T.M."/>
            <person name="Smanski M.J."/>
            <person name="Chevrette M.G."/>
            <person name="De Carvalho L.P.S."/>
            <person name="Shen B."/>
        </authorList>
    </citation>
    <scope>NUCLEOTIDE SEQUENCE [LARGE SCALE GENOMIC DNA]</scope>
    <source>
        <strain evidence="3 4">NPDC078403</strain>
    </source>
</reference>
<dbReference type="EMBL" id="JBJDOT010000038">
    <property type="protein sequence ID" value="MFK3866162.1"/>
    <property type="molecule type" value="Genomic_DNA"/>
</dbReference>
<feature type="chain" id="PRO_5045617005" evidence="1">
    <location>
        <begin position="33"/>
        <end position="221"/>
    </location>
</feature>